<feature type="non-terminal residue" evidence="1">
    <location>
        <position position="58"/>
    </location>
</feature>
<comment type="caution">
    <text evidence="1">The sequence shown here is derived from an EMBL/GenBank/DDBJ whole genome shotgun (WGS) entry which is preliminary data.</text>
</comment>
<gene>
    <name evidence="1" type="ORF">BV25DRAFT_1771677</name>
</gene>
<feature type="non-terminal residue" evidence="1">
    <location>
        <position position="1"/>
    </location>
</feature>
<evidence type="ECO:0000313" key="1">
    <source>
        <dbReference type="EMBL" id="KAI0061452.1"/>
    </source>
</evidence>
<accession>A0ACB8SZC5</accession>
<dbReference type="Proteomes" id="UP000814140">
    <property type="component" value="Unassembled WGS sequence"/>
</dbReference>
<protein>
    <submittedName>
        <fullName evidence="1">Uncharacterized protein</fullName>
    </submittedName>
</protein>
<proteinExistence type="predicted"/>
<organism evidence="1 2">
    <name type="scientific">Artomyces pyxidatus</name>
    <dbReference type="NCBI Taxonomy" id="48021"/>
    <lineage>
        <taxon>Eukaryota</taxon>
        <taxon>Fungi</taxon>
        <taxon>Dikarya</taxon>
        <taxon>Basidiomycota</taxon>
        <taxon>Agaricomycotina</taxon>
        <taxon>Agaricomycetes</taxon>
        <taxon>Russulales</taxon>
        <taxon>Auriscalpiaceae</taxon>
        <taxon>Artomyces</taxon>
    </lineage>
</organism>
<evidence type="ECO:0000313" key="2">
    <source>
        <dbReference type="Proteomes" id="UP000814140"/>
    </source>
</evidence>
<sequence length="58" mass="6548">IYLASSTDVERAFSRGSLNVSRLRHSLSDESTRAATVLQSWMSIPGLVHEKELTEKMR</sequence>
<reference evidence="1" key="2">
    <citation type="journal article" date="2022" name="New Phytol.">
        <title>Evolutionary transition to the ectomycorrhizal habit in the genomes of a hyperdiverse lineage of mushroom-forming fungi.</title>
        <authorList>
            <person name="Looney B."/>
            <person name="Miyauchi S."/>
            <person name="Morin E."/>
            <person name="Drula E."/>
            <person name="Courty P.E."/>
            <person name="Kohler A."/>
            <person name="Kuo A."/>
            <person name="LaButti K."/>
            <person name="Pangilinan J."/>
            <person name="Lipzen A."/>
            <person name="Riley R."/>
            <person name="Andreopoulos W."/>
            <person name="He G."/>
            <person name="Johnson J."/>
            <person name="Nolan M."/>
            <person name="Tritt A."/>
            <person name="Barry K.W."/>
            <person name="Grigoriev I.V."/>
            <person name="Nagy L.G."/>
            <person name="Hibbett D."/>
            <person name="Henrissat B."/>
            <person name="Matheny P.B."/>
            <person name="Labbe J."/>
            <person name="Martin F.M."/>
        </authorList>
    </citation>
    <scope>NUCLEOTIDE SEQUENCE</scope>
    <source>
        <strain evidence="1">HHB10654</strain>
    </source>
</reference>
<name>A0ACB8SZC5_9AGAM</name>
<keyword evidence="2" id="KW-1185">Reference proteome</keyword>
<reference evidence="1" key="1">
    <citation type="submission" date="2021-03" db="EMBL/GenBank/DDBJ databases">
        <authorList>
            <consortium name="DOE Joint Genome Institute"/>
            <person name="Ahrendt S."/>
            <person name="Looney B.P."/>
            <person name="Miyauchi S."/>
            <person name="Morin E."/>
            <person name="Drula E."/>
            <person name="Courty P.E."/>
            <person name="Chicoki N."/>
            <person name="Fauchery L."/>
            <person name="Kohler A."/>
            <person name="Kuo A."/>
            <person name="Labutti K."/>
            <person name="Pangilinan J."/>
            <person name="Lipzen A."/>
            <person name="Riley R."/>
            <person name="Andreopoulos W."/>
            <person name="He G."/>
            <person name="Johnson J."/>
            <person name="Barry K.W."/>
            <person name="Grigoriev I.V."/>
            <person name="Nagy L."/>
            <person name="Hibbett D."/>
            <person name="Henrissat B."/>
            <person name="Matheny P.B."/>
            <person name="Labbe J."/>
            <person name="Martin F."/>
        </authorList>
    </citation>
    <scope>NUCLEOTIDE SEQUENCE</scope>
    <source>
        <strain evidence="1">HHB10654</strain>
    </source>
</reference>
<dbReference type="EMBL" id="MU277212">
    <property type="protein sequence ID" value="KAI0061452.1"/>
    <property type="molecule type" value="Genomic_DNA"/>
</dbReference>